<proteinExistence type="predicted"/>
<feature type="transmembrane region" description="Helical" evidence="1">
    <location>
        <begin position="12"/>
        <end position="31"/>
    </location>
</feature>
<dbReference type="EMBL" id="JBHSFO010000005">
    <property type="protein sequence ID" value="MFC4604568.1"/>
    <property type="molecule type" value="Genomic_DNA"/>
</dbReference>
<comment type="caution">
    <text evidence="2">The sequence shown here is derived from an EMBL/GenBank/DDBJ whole genome shotgun (WGS) entry which is preliminary data.</text>
</comment>
<evidence type="ECO:0000313" key="2">
    <source>
        <dbReference type="EMBL" id="MFC4604568.1"/>
    </source>
</evidence>
<name>A0ABV9FU71_9NOCA</name>
<dbReference type="Proteomes" id="UP001595914">
    <property type="component" value="Unassembled WGS sequence"/>
</dbReference>
<accession>A0ABV9FU71</accession>
<reference evidence="3" key="1">
    <citation type="journal article" date="2019" name="Int. J. Syst. Evol. Microbiol.">
        <title>The Global Catalogue of Microorganisms (GCM) 10K type strain sequencing project: providing services to taxonomists for standard genome sequencing and annotation.</title>
        <authorList>
            <consortium name="The Broad Institute Genomics Platform"/>
            <consortium name="The Broad Institute Genome Sequencing Center for Infectious Disease"/>
            <person name="Wu L."/>
            <person name="Ma J."/>
        </authorList>
    </citation>
    <scope>NUCLEOTIDE SEQUENCE [LARGE SCALE GENOMIC DNA]</scope>
    <source>
        <strain evidence="3">CCUG 54520</strain>
    </source>
</reference>
<feature type="transmembrane region" description="Helical" evidence="1">
    <location>
        <begin position="83"/>
        <end position="104"/>
    </location>
</feature>
<keyword evidence="1" id="KW-0812">Transmembrane</keyword>
<feature type="transmembrane region" description="Helical" evidence="1">
    <location>
        <begin position="37"/>
        <end position="62"/>
    </location>
</feature>
<protein>
    <submittedName>
        <fullName evidence="2">Uncharacterized protein</fullName>
    </submittedName>
</protein>
<feature type="transmembrane region" description="Helical" evidence="1">
    <location>
        <begin position="110"/>
        <end position="129"/>
    </location>
</feature>
<gene>
    <name evidence="2" type="ORF">ACFO6S_12800</name>
</gene>
<keyword evidence="3" id="KW-1185">Reference proteome</keyword>
<organism evidence="2 3">
    <name type="scientific">Rhodococcus kronopolitis</name>
    <dbReference type="NCBI Taxonomy" id="1460226"/>
    <lineage>
        <taxon>Bacteria</taxon>
        <taxon>Bacillati</taxon>
        <taxon>Actinomycetota</taxon>
        <taxon>Actinomycetes</taxon>
        <taxon>Mycobacteriales</taxon>
        <taxon>Nocardiaceae</taxon>
        <taxon>Rhodococcus</taxon>
    </lineage>
</organism>
<sequence length="151" mass="15648">MVNEDAPASEPWWPGAVGLALAAAGWIYAFGSQPSGAVAWVVGVLAMLVGLGLFVAATRRTLRENAGHRIPWWGTPPVRPRQWDLLAGVGSPFLTVGIVVVAGLVGRGVWPVLVLLAAVVIAAIGVNVVHNRRISTGDPGRLGGRGSFGSD</sequence>
<evidence type="ECO:0000313" key="3">
    <source>
        <dbReference type="Proteomes" id="UP001595914"/>
    </source>
</evidence>
<keyword evidence="1" id="KW-0472">Membrane</keyword>
<keyword evidence="1" id="KW-1133">Transmembrane helix</keyword>
<evidence type="ECO:0000256" key="1">
    <source>
        <dbReference type="SAM" id="Phobius"/>
    </source>
</evidence>